<feature type="transmembrane region" description="Helical" evidence="1">
    <location>
        <begin position="7"/>
        <end position="30"/>
    </location>
</feature>
<sequence length="145" mass="15948">MTGAKIGAIVTSALVIMYIALLGNTALVLIGSGSLFPALLGGLLFIFPVLAIWAIITELRFGLKVEKLAKKLEESGQWPHFDYELRPSGRPTRASADAEFGKFRDAAYADPDNWTRWFALGLAYDAASDRRRARACMRKAIKLSE</sequence>
<keyword evidence="1" id="KW-0472">Membrane</keyword>
<feature type="transmembrane region" description="Helical" evidence="1">
    <location>
        <begin position="36"/>
        <end position="56"/>
    </location>
</feature>
<gene>
    <name evidence="2" type="ORF">UFOPK1410_00032</name>
    <name evidence="3" type="ORF">UFOPK1855_00237</name>
</gene>
<dbReference type="SUPFAM" id="SSF48452">
    <property type="entry name" value="TPR-like"/>
    <property type="match status" value="1"/>
</dbReference>
<accession>A0A6J6AY70</accession>
<protein>
    <submittedName>
        <fullName evidence="2">Unannotated protein</fullName>
    </submittedName>
</protein>
<evidence type="ECO:0000256" key="1">
    <source>
        <dbReference type="SAM" id="Phobius"/>
    </source>
</evidence>
<reference evidence="2" key="1">
    <citation type="submission" date="2020-05" db="EMBL/GenBank/DDBJ databases">
        <authorList>
            <person name="Chiriac C."/>
            <person name="Salcher M."/>
            <person name="Ghai R."/>
            <person name="Kavagutti S V."/>
        </authorList>
    </citation>
    <scope>NUCLEOTIDE SEQUENCE</scope>
</reference>
<proteinExistence type="predicted"/>
<dbReference type="AlphaFoldDB" id="A0A6J6AY70"/>
<keyword evidence="1" id="KW-0812">Transmembrane</keyword>
<evidence type="ECO:0000313" key="3">
    <source>
        <dbReference type="EMBL" id="CAB4607912.1"/>
    </source>
</evidence>
<dbReference type="Gene3D" id="1.25.40.10">
    <property type="entry name" value="Tetratricopeptide repeat domain"/>
    <property type="match status" value="1"/>
</dbReference>
<evidence type="ECO:0000313" key="2">
    <source>
        <dbReference type="EMBL" id="CAB4530999.1"/>
    </source>
</evidence>
<name>A0A6J6AY70_9ZZZZ</name>
<dbReference type="EMBL" id="CAEZUW010000021">
    <property type="protein sequence ID" value="CAB4607912.1"/>
    <property type="molecule type" value="Genomic_DNA"/>
</dbReference>
<dbReference type="EMBL" id="CAEZSH010000002">
    <property type="protein sequence ID" value="CAB4530999.1"/>
    <property type="molecule type" value="Genomic_DNA"/>
</dbReference>
<organism evidence="2">
    <name type="scientific">freshwater metagenome</name>
    <dbReference type="NCBI Taxonomy" id="449393"/>
    <lineage>
        <taxon>unclassified sequences</taxon>
        <taxon>metagenomes</taxon>
        <taxon>ecological metagenomes</taxon>
    </lineage>
</organism>
<keyword evidence="1" id="KW-1133">Transmembrane helix</keyword>
<dbReference type="InterPro" id="IPR011990">
    <property type="entry name" value="TPR-like_helical_dom_sf"/>
</dbReference>